<gene>
    <name evidence="1" type="ORF">WKI67_43750</name>
</gene>
<dbReference type="Proteomes" id="UP001377168">
    <property type="component" value="Unassembled WGS sequence"/>
</dbReference>
<proteinExistence type="predicted"/>
<reference evidence="1" key="1">
    <citation type="submission" date="2024-03" db="EMBL/GenBank/DDBJ databases">
        <title>Novel Streptomyces species of biotechnological and ecological value are a feature of Machair soil.</title>
        <authorList>
            <person name="Prole J.R."/>
            <person name="Goodfellow M."/>
            <person name="Allenby N."/>
            <person name="Ward A.C."/>
        </authorList>
    </citation>
    <scope>NUCLEOTIDE SEQUENCE</scope>
    <source>
        <strain evidence="1">MS2.AVA.5</strain>
    </source>
</reference>
<protein>
    <submittedName>
        <fullName evidence="1">Uncharacterized protein</fullName>
    </submittedName>
</protein>
<evidence type="ECO:0000313" key="2">
    <source>
        <dbReference type="Proteomes" id="UP001377168"/>
    </source>
</evidence>
<name>A0ACC6Q9B0_9ACTN</name>
<dbReference type="EMBL" id="JBBKAJ010000039">
    <property type="protein sequence ID" value="MEJ8640200.1"/>
    <property type="molecule type" value="Genomic_DNA"/>
</dbReference>
<accession>A0ACC6Q9B0</accession>
<keyword evidence="2" id="KW-1185">Reference proteome</keyword>
<sequence length="199" mass="21397">MSAPQQPHSPADVSTTADLVAALARGDGTVRVVCRDGSRFVPLAHQPRNDSDTEPWAELDGDTGVVVRRHASTDVIQIPVTDTTELVDDQRVDRSVLNRLRAAGIACTSVHDHGTYARTTFQDGGYVNWSGTTRHGIDVSNQHPIADHESLGCDYHTDNASAPAEDHPDAEFATGDYDTDSAALVAYLIALADRHGRTT</sequence>
<comment type="caution">
    <text evidence="1">The sequence shown here is derived from an EMBL/GenBank/DDBJ whole genome shotgun (WGS) entry which is preliminary data.</text>
</comment>
<organism evidence="1 2">
    <name type="scientific">Streptomyces achmelvichensis</name>
    <dbReference type="NCBI Taxonomy" id="3134111"/>
    <lineage>
        <taxon>Bacteria</taxon>
        <taxon>Bacillati</taxon>
        <taxon>Actinomycetota</taxon>
        <taxon>Actinomycetes</taxon>
        <taxon>Kitasatosporales</taxon>
        <taxon>Streptomycetaceae</taxon>
        <taxon>Streptomyces</taxon>
    </lineage>
</organism>
<evidence type="ECO:0000313" key="1">
    <source>
        <dbReference type="EMBL" id="MEJ8640200.1"/>
    </source>
</evidence>